<evidence type="ECO:0000313" key="3">
    <source>
        <dbReference type="Proteomes" id="UP000799118"/>
    </source>
</evidence>
<organism evidence="2 3">
    <name type="scientific">Gymnopus androsaceus JB14</name>
    <dbReference type="NCBI Taxonomy" id="1447944"/>
    <lineage>
        <taxon>Eukaryota</taxon>
        <taxon>Fungi</taxon>
        <taxon>Dikarya</taxon>
        <taxon>Basidiomycota</taxon>
        <taxon>Agaricomycotina</taxon>
        <taxon>Agaricomycetes</taxon>
        <taxon>Agaricomycetidae</taxon>
        <taxon>Agaricales</taxon>
        <taxon>Marasmiineae</taxon>
        <taxon>Omphalotaceae</taxon>
        <taxon>Gymnopus</taxon>
    </lineage>
</organism>
<proteinExistence type="predicted"/>
<reference evidence="2" key="1">
    <citation type="journal article" date="2019" name="Environ. Microbiol.">
        <title>Fungal ecological strategies reflected in gene transcription - a case study of two litter decomposers.</title>
        <authorList>
            <person name="Barbi F."/>
            <person name="Kohler A."/>
            <person name="Barry K."/>
            <person name="Baskaran P."/>
            <person name="Daum C."/>
            <person name="Fauchery L."/>
            <person name="Ihrmark K."/>
            <person name="Kuo A."/>
            <person name="LaButti K."/>
            <person name="Lipzen A."/>
            <person name="Morin E."/>
            <person name="Grigoriev I.V."/>
            <person name="Henrissat B."/>
            <person name="Lindahl B."/>
            <person name="Martin F."/>
        </authorList>
    </citation>
    <scope>NUCLEOTIDE SEQUENCE</scope>
    <source>
        <strain evidence="2">JB14</strain>
    </source>
</reference>
<dbReference type="AlphaFoldDB" id="A0A6A4HTA2"/>
<accession>A0A6A4HTA2</accession>
<sequence>MLTLSTIFRSTVPIGFRLGICMLFNMDKSDYRTAITHPLPEEDQTLRYFPPPIQRPLRAPIQHDPRDYHGHVHVADQTSLGSHHYLHAEGRPLSHFLSSIQRPPLPRDYQQQQQRPQASGSGYPPGPHMMDAAASRHRQLEELSPDRQPNQGNEVYQPLYREPG</sequence>
<name>A0A6A4HTA2_9AGAR</name>
<protein>
    <submittedName>
        <fullName evidence="2">Uncharacterized protein</fullName>
    </submittedName>
</protein>
<keyword evidence="3" id="KW-1185">Reference proteome</keyword>
<feature type="compositionally biased region" description="Low complexity" evidence="1">
    <location>
        <begin position="107"/>
        <end position="117"/>
    </location>
</feature>
<feature type="region of interest" description="Disordered" evidence="1">
    <location>
        <begin position="98"/>
        <end position="164"/>
    </location>
</feature>
<dbReference type="Proteomes" id="UP000799118">
    <property type="component" value="Unassembled WGS sequence"/>
</dbReference>
<gene>
    <name evidence="2" type="ORF">BT96DRAFT_1017650</name>
</gene>
<evidence type="ECO:0000313" key="2">
    <source>
        <dbReference type="EMBL" id="KAE9402412.1"/>
    </source>
</evidence>
<evidence type="ECO:0000256" key="1">
    <source>
        <dbReference type="SAM" id="MobiDB-lite"/>
    </source>
</evidence>
<dbReference type="EMBL" id="ML769435">
    <property type="protein sequence ID" value="KAE9402412.1"/>
    <property type="molecule type" value="Genomic_DNA"/>
</dbReference>